<reference evidence="2" key="1">
    <citation type="submission" date="2021-06" db="EMBL/GenBank/DDBJ databases">
        <authorList>
            <person name="Hodson N. C."/>
            <person name="Mongue J. A."/>
            <person name="Jaron S. K."/>
        </authorList>
    </citation>
    <scope>NUCLEOTIDE SEQUENCE</scope>
</reference>
<keyword evidence="3" id="KW-1185">Reference proteome</keyword>
<evidence type="ECO:0000313" key="3">
    <source>
        <dbReference type="Proteomes" id="UP000708208"/>
    </source>
</evidence>
<dbReference type="EMBL" id="CAJVCH010103323">
    <property type="protein sequence ID" value="CAG7723861.1"/>
    <property type="molecule type" value="Genomic_DNA"/>
</dbReference>
<accession>A0A8J2JT82</accession>
<dbReference type="AlphaFoldDB" id="A0A8J2JT82"/>
<organism evidence="2 3">
    <name type="scientific">Allacma fusca</name>
    <dbReference type="NCBI Taxonomy" id="39272"/>
    <lineage>
        <taxon>Eukaryota</taxon>
        <taxon>Metazoa</taxon>
        <taxon>Ecdysozoa</taxon>
        <taxon>Arthropoda</taxon>
        <taxon>Hexapoda</taxon>
        <taxon>Collembola</taxon>
        <taxon>Symphypleona</taxon>
        <taxon>Sminthuridae</taxon>
        <taxon>Allacma</taxon>
    </lineage>
</organism>
<protein>
    <submittedName>
        <fullName evidence="2">Uncharacterized protein</fullName>
    </submittedName>
</protein>
<evidence type="ECO:0000313" key="2">
    <source>
        <dbReference type="EMBL" id="CAG7723861.1"/>
    </source>
</evidence>
<dbReference type="Proteomes" id="UP000708208">
    <property type="component" value="Unassembled WGS sequence"/>
</dbReference>
<proteinExistence type="predicted"/>
<gene>
    <name evidence="2" type="ORF">AFUS01_LOCUS12921</name>
</gene>
<evidence type="ECO:0000256" key="1">
    <source>
        <dbReference type="SAM" id="MobiDB-lite"/>
    </source>
</evidence>
<name>A0A8J2JT82_9HEXA</name>
<feature type="region of interest" description="Disordered" evidence="1">
    <location>
        <begin position="73"/>
        <end position="113"/>
    </location>
</feature>
<sequence>MERHLRRCRKNDVKDREAKGLVVRFQVCPYNDSHIVHEKECRYHAFQCSYRYELPDQRKDFLRFIPTLEPHPEVQGQVENWDEDWRAPDPKNNNGAKLSSRAEDLPQLQSRNN</sequence>
<comment type="caution">
    <text evidence="2">The sequence shown here is derived from an EMBL/GenBank/DDBJ whole genome shotgun (WGS) entry which is preliminary data.</text>
</comment>